<dbReference type="EMBL" id="AMZH03002728">
    <property type="protein sequence ID" value="RRT74609.1"/>
    <property type="molecule type" value="Genomic_DNA"/>
</dbReference>
<evidence type="ECO:0000256" key="1">
    <source>
        <dbReference type="SAM" id="Coils"/>
    </source>
</evidence>
<accession>A0A427AEF3</accession>
<gene>
    <name evidence="2" type="ORF">B296_00025077</name>
</gene>
<protein>
    <submittedName>
        <fullName evidence="2">Uncharacterized protein</fullName>
    </submittedName>
</protein>
<feature type="coiled-coil region" evidence="1">
    <location>
        <begin position="168"/>
        <end position="266"/>
    </location>
</feature>
<evidence type="ECO:0000313" key="3">
    <source>
        <dbReference type="Proteomes" id="UP000287651"/>
    </source>
</evidence>
<dbReference type="AlphaFoldDB" id="A0A427AEF3"/>
<keyword evidence="1" id="KW-0175">Coiled coil</keyword>
<comment type="caution">
    <text evidence="2">The sequence shown here is derived from an EMBL/GenBank/DDBJ whole genome shotgun (WGS) entry which is preliminary data.</text>
</comment>
<sequence>MESSIVSLHLTSSLLAPFSFHFSHSRLPLSSPTLRSKPSRHRFRASIKPFIPPLPHPYPRVSASLTLPDRRSSEKSPDLSGLCAAVLHNARKPLAFLFFCVAVGFLPIPTAGIRALAAAATVQSRKEKTRNSQTLKDHEFSEYTRKLLADVSILLQRIEEVKSSRGDMDGVQEALKAVKNKRKEVQEEVLGKLNLELRELQTEKMELVKRSEDVMNSALKRQDKLSRKKGVGAGVRKNVQALENDLIAAEKEYSDLLEKVGDIEDRILRRETLTFSIAIRELSFIERESELLVERFGRRLKQDGVVSRLSKDDIKKELETAQNDYWEQMLLPKILEAEDPEIYSETSTGGFVSNIRRALNESKLMQMNMEAQLRRKLKKFGDENLLLVKTSEDEVLKGFPEAELKWMFGQKEFVIPRAVSLHLFHGWKKWREEAKANLKKELLENVDHGRHYMDQRKWQRSREAMSLRNNSNDKAATAIMATTTTQSCTDLCLDLLIFLLQGHIIMDREKLMTKTWYNDERNRWEMDPVAVPFAVSKRLLGRANIRHDWAVMYLTLKGEDKEYYVDLKIRMSLGMAWPEEADQAVGATWYLEWQSKAEMNYRSRKRESIRWFSISYHTNVSISCRYGMYQAVLSYTEHTDTWYTWVRTDWKKEHVLPE</sequence>
<name>A0A427AEF3_ENSVE</name>
<proteinExistence type="predicted"/>
<reference evidence="2 3" key="1">
    <citation type="journal article" date="2014" name="Agronomy (Basel)">
        <title>A Draft Genome Sequence for Ensete ventricosum, the Drought-Tolerant Tree Against Hunger.</title>
        <authorList>
            <person name="Harrison J."/>
            <person name="Moore K.A."/>
            <person name="Paszkiewicz K."/>
            <person name="Jones T."/>
            <person name="Grant M."/>
            <person name="Ambacheew D."/>
            <person name="Muzemil S."/>
            <person name="Studholme D.J."/>
        </authorList>
    </citation>
    <scope>NUCLEOTIDE SEQUENCE [LARGE SCALE GENOMIC DNA]</scope>
</reference>
<evidence type="ECO:0000313" key="2">
    <source>
        <dbReference type="EMBL" id="RRT74609.1"/>
    </source>
</evidence>
<dbReference type="Proteomes" id="UP000287651">
    <property type="component" value="Unassembled WGS sequence"/>
</dbReference>
<organism evidence="2 3">
    <name type="scientific">Ensete ventricosum</name>
    <name type="common">Abyssinian banana</name>
    <name type="synonym">Musa ensete</name>
    <dbReference type="NCBI Taxonomy" id="4639"/>
    <lineage>
        <taxon>Eukaryota</taxon>
        <taxon>Viridiplantae</taxon>
        <taxon>Streptophyta</taxon>
        <taxon>Embryophyta</taxon>
        <taxon>Tracheophyta</taxon>
        <taxon>Spermatophyta</taxon>
        <taxon>Magnoliopsida</taxon>
        <taxon>Liliopsida</taxon>
        <taxon>Zingiberales</taxon>
        <taxon>Musaceae</taxon>
        <taxon>Ensete</taxon>
    </lineage>
</organism>